<evidence type="ECO:0000313" key="3">
    <source>
        <dbReference type="Proteomes" id="UP000824469"/>
    </source>
</evidence>
<feature type="region of interest" description="Disordered" evidence="1">
    <location>
        <begin position="1"/>
        <end position="26"/>
    </location>
</feature>
<evidence type="ECO:0000313" key="2">
    <source>
        <dbReference type="EMBL" id="KAH9302606.1"/>
    </source>
</evidence>
<organism evidence="2 3">
    <name type="scientific">Taxus chinensis</name>
    <name type="common">Chinese yew</name>
    <name type="synonym">Taxus wallichiana var. chinensis</name>
    <dbReference type="NCBI Taxonomy" id="29808"/>
    <lineage>
        <taxon>Eukaryota</taxon>
        <taxon>Viridiplantae</taxon>
        <taxon>Streptophyta</taxon>
        <taxon>Embryophyta</taxon>
        <taxon>Tracheophyta</taxon>
        <taxon>Spermatophyta</taxon>
        <taxon>Pinopsida</taxon>
        <taxon>Pinidae</taxon>
        <taxon>Conifers II</taxon>
        <taxon>Cupressales</taxon>
        <taxon>Taxaceae</taxon>
        <taxon>Taxus</taxon>
    </lineage>
</organism>
<reference evidence="2 3" key="1">
    <citation type="journal article" date="2021" name="Nat. Plants">
        <title>The Taxus genome provides insights into paclitaxel biosynthesis.</title>
        <authorList>
            <person name="Xiong X."/>
            <person name="Gou J."/>
            <person name="Liao Q."/>
            <person name="Li Y."/>
            <person name="Zhou Q."/>
            <person name="Bi G."/>
            <person name="Li C."/>
            <person name="Du R."/>
            <person name="Wang X."/>
            <person name="Sun T."/>
            <person name="Guo L."/>
            <person name="Liang H."/>
            <person name="Lu P."/>
            <person name="Wu Y."/>
            <person name="Zhang Z."/>
            <person name="Ro D.K."/>
            <person name="Shang Y."/>
            <person name="Huang S."/>
            <person name="Yan J."/>
        </authorList>
    </citation>
    <scope>NUCLEOTIDE SEQUENCE [LARGE SCALE GENOMIC DNA]</scope>
    <source>
        <strain evidence="2">Ta-2019</strain>
    </source>
</reference>
<name>A0AA38FHY8_TAXCH</name>
<comment type="caution">
    <text evidence="2">The sequence shown here is derived from an EMBL/GenBank/DDBJ whole genome shotgun (WGS) entry which is preliminary data.</text>
</comment>
<keyword evidence="3" id="KW-1185">Reference proteome</keyword>
<dbReference type="AlphaFoldDB" id="A0AA38FHY8"/>
<gene>
    <name evidence="2" type="ORF">KI387_014189</name>
</gene>
<dbReference type="EMBL" id="JAHRHJ020000009">
    <property type="protein sequence ID" value="KAH9302606.1"/>
    <property type="molecule type" value="Genomic_DNA"/>
</dbReference>
<sequence length="57" mass="5730">MRETRGSAGSGETGRGRTNAFGTNGTKMCEVRDSGVSAEIGTAGPFGLGTFGTKSSE</sequence>
<dbReference type="Proteomes" id="UP000824469">
    <property type="component" value="Unassembled WGS sequence"/>
</dbReference>
<proteinExistence type="predicted"/>
<accession>A0AA38FHY8</accession>
<protein>
    <submittedName>
        <fullName evidence="2">Uncharacterized protein</fullName>
    </submittedName>
</protein>
<evidence type="ECO:0000256" key="1">
    <source>
        <dbReference type="SAM" id="MobiDB-lite"/>
    </source>
</evidence>
<feature type="non-terminal residue" evidence="2">
    <location>
        <position position="57"/>
    </location>
</feature>